<dbReference type="SUPFAM" id="SSF55729">
    <property type="entry name" value="Acyl-CoA N-acyltransferases (Nat)"/>
    <property type="match status" value="1"/>
</dbReference>
<dbReference type="InterPro" id="IPR016181">
    <property type="entry name" value="Acyl_CoA_acyltransferase"/>
</dbReference>
<protein>
    <submittedName>
        <fullName evidence="3">N-acetyltransferase</fullName>
    </submittedName>
</protein>
<evidence type="ECO:0000313" key="3">
    <source>
        <dbReference type="EMBL" id="AXE27770.1"/>
    </source>
</evidence>
<evidence type="ECO:0000313" key="4">
    <source>
        <dbReference type="Proteomes" id="UP000252004"/>
    </source>
</evidence>
<dbReference type="PROSITE" id="PS51186">
    <property type="entry name" value="GNAT"/>
    <property type="match status" value="1"/>
</dbReference>
<name>A0A344UA49_9ACTN</name>
<dbReference type="Pfam" id="PF13508">
    <property type="entry name" value="Acetyltransf_7"/>
    <property type="match status" value="1"/>
</dbReference>
<feature type="compositionally biased region" description="Polar residues" evidence="1">
    <location>
        <begin position="1"/>
        <end position="11"/>
    </location>
</feature>
<organism evidence="3 4">
    <name type="scientific">Streptomyces globosus</name>
    <dbReference type="NCBI Taxonomy" id="68209"/>
    <lineage>
        <taxon>Bacteria</taxon>
        <taxon>Bacillati</taxon>
        <taxon>Actinomycetota</taxon>
        <taxon>Actinomycetes</taxon>
        <taxon>Kitasatosporales</taxon>
        <taxon>Streptomycetaceae</taxon>
        <taxon>Streptomyces</taxon>
    </lineage>
</organism>
<keyword evidence="3" id="KW-0808">Transferase</keyword>
<reference evidence="3 4" key="1">
    <citation type="submission" date="2018-01" db="EMBL/GenBank/DDBJ databases">
        <title>Draft genome Sequence of streptomyces globosus LZH-48.</title>
        <authorList>
            <person name="Ran K."/>
            <person name="Li Z."/>
            <person name="Wei S."/>
            <person name="Dong R."/>
        </authorList>
    </citation>
    <scope>NUCLEOTIDE SEQUENCE [LARGE SCALE GENOMIC DNA]</scope>
    <source>
        <strain evidence="3 4">LZH-48</strain>
    </source>
</reference>
<dbReference type="Proteomes" id="UP000252004">
    <property type="component" value="Chromosome"/>
</dbReference>
<sequence length="216" mass="23147">MCHTLSGSVRNASRGPRGRTVASSHSLQRGRDIVICYGEAVLDLVDELVDAYAEVFSAPPWNEDAETIRRFGPRLRADSRRHGFRTALAQSEAGVDGFATAWLTPADFPAGRAYGHVAAQLGPARVRRLLTGALEVDELAVRPFARGRGTGRALLAEITADAPDGRAWLLTSRVATDTVATYRRLGWHEVAPLPGAPERTAVVVFLAPHHPGAAGP</sequence>
<dbReference type="Gene3D" id="3.40.630.30">
    <property type="match status" value="1"/>
</dbReference>
<dbReference type="CDD" id="cd04301">
    <property type="entry name" value="NAT_SF"/>
    <property type="match status" value="1"/>
</dbReference>
<gene>
    <name evidence="3" type="ORF">C0216_26470</name>
</gene>
<evidence type="ECO:0000259" key="2">
    <source>
        <dbReference type="PROSITE" id="PS51186"/>
    </source>
</evidence>
<dbReference type="InterPro" id="IPR000182">
    <property type="entry name" value="GNAT_dom"/>
</dbReference>
<evidence type="ECO:0000256" key="1">
    <source>
        <dbReference type="SAM" id="MobiDB-lite"/>
    </source>
</evidence>
<dbReference type="KEGG" id="sgz:C0216_26470"/>
<dbReference type="OrthoDB" id="3371202at2"/>
<proteinExistence type="predicted"/>
<dbReference type="EMBL" id="CP030862">
    <property type="protein sequence ID" value="AXE27770.1"/>
    <property type="molecule type" value="Genomic_DNA"/>
</dbReference>
<dbReference type="AlphaFoldDB" id="A0A344UA49"/>
<dbReference type="GO" id="GO:0016747">
    <property type="term" value="F:acyltransferase activity, transferring groups other than amino-acyl groups"/>
    <property type="evidence" value="ECO:0007669"/>
    <property type="project" value="InterPro"/>
</dbReference>
<feature type="domain" description="N-acetyltransferase" evidence="2">
    <location>
        <begin position="35"/>
        <end position="209"/>
    </location>
</feature>
<accession>A0A344UA49</accession>
<keyword evidence="4" id="KW-1185">Reference proteome</keyword>
<feature type="region of interest" description="Disordered" evidence="1">
    <location>
        <begin position="1"/>
        <end position="23"/>
    </location>
</feature>